<accession>A0A328ANI0</accession>
<dbReference type="AlphaFoldDB" id="A0A328ANI0"/>
<feature type="domain" description="SAF" evidence="1">
    <location>
        <begin position="42"/>
        <end position="110"/>
    </location>
</feature>
<dbReference type="InterPro" id="IPR013974">
    <property type="entry name" value="SAF"/>
</dbReference>
<dbReference type="EMBL" id="QFYQ01000001">
    <property type="protein sequence ID" value="RAK56129.1"/>
    <property type="molecule type" value="Genomic_DNA"/>
</dbReference>
<dbReference type="OrthoDB" id="163768at2"/>
<dbReference type="InterPro" id="IPR017592">
    <property type="entry name" value="Pilus_assmbl_Flp-typ_CpaB"/>
</dbReference>
<organism evidence="2 3">
    <name type="scientific">Phenylobacterium soli</name>
    <dbReference type="NCBI Taxonomy" id="2170551"/>
    <lineage>
        <taxon>Bacteria</taxon>
        <taxon>Pseudomonadati</taxon>
        <taxon>Pseudomonadota</taxon>
        <taxon>Alphaproteobacteria</taxon>
        <taxon>Caulobacterales</taxon>
        <taxon>Caulobacteraceae</taxon>
        <taxon>Phenylobacterium</taxon>
    </lineage>
</organism>
<proteinExistence type="predicted"/>
<name>A0A328ANI0_9CAUL</name>
<keyword evidence="3" id="KW-1185">Reference proteome</keyword>
<evidence type="ECO:0000259" key="1">
    <source>
        <dbReference type="SMART" id="SM00858"/>
    </source>
</evidence>
<evidence type="ECO:0000313" key="2">
    <source>
        <dbReference type="EMBL" id="RAK56129.1"/>
    </source>
</evidence>
<dbReference type="Pfam" id="PF08666">
    <property type="entry name" value="SAF"/>
    <property type="match status" value="1"/>
</dbReference>
<sequence>MPIRSMASFAVAIFLGLIALLLVRNFLVSHAAAEAGPTQSTVPVVVAAAPIARGATLNASMLKVVRYPRESVPQGAFSTPAALAPGGAGASRSALRDIGLDEPVVASKVSVPGVHATLASALQPGMRAVSVKSSDVSGVGGFVLPGDRVDVLVTRQTGTGMSASSIVQVLADNVLVLGVDQSSDANKPVVAKAVTLQVSPEEAQAISLAQAVGSVTLALRETSDGLPLSRRTMTVADLAPGDHHARPARPRVRIAHAARPAGNDVRVTRGLEVATYTTFD</sequence>
<comment type="caution">
    <text evidence="2">The sequence shown here is derived from an EMBL/GenBank/DDBJ whole genome shotgun (WGS) entry which is preliminary data.</text>
</comment>
<dbReference type="SMART" id="SM00858">
    <property type="entry name" value="SAF"/>
    <property type="match status" value="1"/>
</dbReference>
<dbReference type="Proteomes" id="UP000249254">
    <property type="component" value="Unassembled WGS sequence"/>
</dbReference>
<dbReference type="CDD" id="cd11614">
    <property type="entry name" value="SAF_CpaB_FlgA_like"/>
    <property type="match status" value="1"/>
</dbReference>
<reference evidence="3" key="1">
    <citation type="submission" date="2018-05" db="EMBL/GenBank/DDBJ databases">
        <authorList>
            <person name="Li X."/>
        </authorList>
    </citation>
    <scope>NUCLEOTIDE SEQUENCE [LARGE SCALE GENOMIC DNA]</scope>
    <source>
        <strain evidence="3">LX32</strain>
    </source>
</reference>
<evidence type="ECO:0000313" key="3">
    <source>
        <dbReference type="Proteomes" id="UP000249254"/>
    </source>
</evidence>
<gene>
    <name evidence="2" type="primary">cpaB</name>
    <name evidence="2" type="ORF">DJ017_17225</name>
</gene>
<dbReference type="NCBIfam" id="TIGR03177">
    <property type="entry name" value="pilus_cpaB"/>
    <property type="match status" value="1"/>
</dbReference>
<protein>
    <submittedName>
        <fullName evidence="2">Flp pilus assembly protein CpaB</fullName>
    </submittedName>
</protein>
<dbReference type="Pfam" id="PF16976">
    <property type="entry name" value="RcpC"/>
    <property type="match status" value="1"/>
</dbReference>
<dbReference type="InterPro" id="IPR031571">
    <property type="entry name" value="RcpC_dom"/>
</dbReference>